<dbReference type="PANTHER" id="PTHR11130:SF0">
    <property type="entry name" value="GLUTATHIONE SYNTHETASE"/>
    <property type="match status" value="1"/>
</dbReference>
<reference evidence="1" key="1">
    <citation type="submission" date="2018-11" db="EMBL/GenBank/DDBJ databases">
        <authorList>
            <person name="Alioto T."/>
            <person name="Alioto T."/>
        </authorList>
    </citation>
    <scope>NUCLEOTIDE SEQUENCE</scope>
</reference>
<dbReference type="SUPFAM" id="SSF56059">
    <property type="entry name" value="Glutathione synthetase ATP-binding domain-like"/>
    <property type="match status" value="1"/>
</dbReference>
<dbReference type="EC" id="6.3.2.3" evidence="1"/>
<evidence type="ECO:0000313" key="1">
    <source>
        <dbReference type="EMBL" id="VDI82596.1"/>
    </source>
</evidence>
<organism evidence="1 2">
    <name type="scientific">Mytilus galloprovincialis</name>
    <name type="common">Mediterranean mussel</name>
    <dbReference type="NCBI Taxonomy" id="29158"/>
    <lineage>
        <taxon>Eukaryota</taxon>
        <taxon>Metazoa</taxon>
        <taxon>Spiralia</taxon>
        <taxon>Lophotrochozoa</taxon>
        <taxon>Mollusca</taxon>
        <taxon>Bivalvia</taxon>
        <taxon>Autobranchia</taxon>
        <taxon>Pteriomorphia</taxon>
        <taxon>Mytilida</taxon>
        <taxon>Mytiloidea</taxon>
        <taxon>Mytilidae</taxon>
        <taxon>Mytilinae</taxon>
        <taxon>Mytilus</taxon>
    </lineage>
</organism>
<sequence>MERIFPFVQKNYLIKKGEELLLRNVVNEIGIYGVLLGSESDILENKEIGHLVRTKSEDSNEGGVVVGFSVIDTPYLISDINEGWTL</sequence>
<keyword evidence="2" id="KW-1185">Reference proteome</keyword>
<dbReference type="GO" id="GO:0004363">
    <property type="term" value="F:glutathione synthase activity"/>
    <property type="evidence" value="ECO:0007669"/>
    <property type="project" value="UniProtKB-EC"/>
</dbReference>
<gene>
    <name evidence="1" type="ORF">MGAL_10B045716</name>
</gene>
<keyword evidence="1" id="KW-0436">Ligase</keyword>
<dbReference type="InterPro" id="IPR005615">
    <property type="entry name" value="Glutathione_synthase"/>
</dbReference>
<accession>A0A8B6HPW9</accession>
<evidence type="ECO:0000313" key="2">
    <source>
        <dbReference type="Proteomes" id="UP000596742"/>
    </source>
</evidence>
<proteinExistence type="predicted"/>
<dbReference type="Gene3D" id="3.30.470.20">
    <property type="entry name" value="ATP-grasp fold, B domain"/>
    <property type="match status" value="1"/>
</dbReference>
<dbReference type="PANTHER" id="PTHR11130">
    <property type="entry name" value="GLUTATHIONE SYNTHETASE"/>
    <property type="match status" value="1"/>
</dbReference>
<dbReference type="Pfam" id="PF03917">
    <property type="entry name" value="GSH_synth_ATP"/>
    <property type="match status" value="1"/>
</dbReference>
<dbReference type="GO" id="GO:0005524">
    <property type="term" value="F:ATP binding"/>
    <property type="evidence" value="ECO:0007669"/>
    <property type="project" value="InterPro"/>
</dbReference>
<dbReference type="GO" id="GO:0005829">
    <property type="term" value="C:cytosol"/>
    <property type="evidence" value="ECO:0007669"/>
    <property type="project" value="TreeGrafter"/>
</dbReference>
<protein>
    <submittedName>
        <fullName evidence="1">Glutathione synthase</fullName>
        <ecNumber evidence="1">6.3.2.3</ecNumber>
    </submittedName>
</protein>
<dbReference type="Proteomes" id="UP000596742">
    <property type="component" value="Unassembled WGS sequence"/>
</dbReference>
<dbReference type="EMBL" id="UYJE01010373">
    <property type="protein sequence ID" value="VDI82596.1"/>
    <property type="molecule type" value="Genomic_DNA"/>
</dbReference>
<dbReference type="GO" id="GO:0043295">
    <property type="term" value="F:glutathione binding"/>
    <property type="evidence" value="ECO:0007669"/>
    <property type="project" value="TreeGrafter"/>
</dbReference>
<dbReference type="OrthoDB" id="2020073at2759"/>
<name>A0A8B6HPW9_MYTGA</name>
<comment type="caution">
    <text evidence="1">The sequence shown here is derived from an EMBL/GenBank/DDBJ whole genome shotgun (WGS) entry which is preliminary data.</text>
</comment>
<dbReference type="AlphaFoldDB" id="A0A8B6HPW9"/>